<organism evidence="1 2">
    <name type="scientific">Thiobacter aerophilum</name>
    <dbReference type="NCBI Taxonomy" id="3121275"/>
    <lineage>
        <taxon>Bacteria</taxon>
        <taxon>Pseudomonadati</taxon>
        <taxon>Pseudomonadota</taxon>
        <taxon>Betaproteobacteria</taxon>
        <taxon>Burkholderiales</taxon>
        <taxon>Thiobacteraceae</taxon>
        <taxon>Thiobacter</taxon>
    </lineage>
</organism>
<dbReference type="EMBL" id="JBAJEX010000006">
    <property type="protein sequence ID" value="MEO1767244.1"/>
    <property type="molecule type" value="Genomic_DNA"/>
</dbReference>
<dbReference type="RefSeq" id="WP_347308357.1">
    <property type="nucleotide sequence ID" value="NZ_JBAJEX010000006.1"/>
</dbReference>
<protein>
    <submittedName>
        <fullName evidence="1">Uncharacterized protein</fullName>
    </submittedName>
</protein>
<sequence length="55" mass="5718">MAMLGRAYRQAQFPITGVLGPGANAQGPNEFLHLAHAQKLTACVAEVVAALRAAD</sequence>
<reference evidence="1 2" key="1">
    <citation type="submission" date="2024-02" db="EMBL/GenBank/DDBJ databases">
        <title>New thermophilic sulfur-oxidizing bacteria from a hot springs of the Uzon caldera (Kamchatka, Russia).</title>
        <authorList>
            <person name="Dukat A.M."/>
            <person name="Elcheninov A.G."/>
            <person name="Frolov E.N."/>
        </authorList>
    </citation>
    <scope>NUCLEOTIDE SEQUENCE [LARGE SCALE GENOMIC DNA]</scope>
    <source>
        <strain evidence="1 2">AK1</strain>
    </source>
</reference>
<comment type="caution">
    <text evidence="1">The sequence shown here is derived from an EMBL/GenBank/DDBJ whole genome shotgun (WGS) entry which is preliminary data.</text>
</comment>
<dbReference type="Gene3D" id="3.40.630.10">
    <property type="entry name" value="Zn peptidases"/>
    <property type="match status" value="1"/>
</dbReference>
<gene>
    <name evidence="1" type="ORF">V6E02_08475</name>
</gene>
<keyword evidence="2" id="KW-1185">Reference proteome</keyword>
<evidence type="ECO:0000313" key="2">
    <source>
        <dbReference type="Proteomes" id="UP001482231"/>
    </source>
</evidence>
<dbReference type="Proteomes" id="UP001482231">
    <property type="component" value="Unassembled WGS sequence"/>
</dbReference>
<name>A0ABV0EIL6_9BURK</name>
<proteinExistence type="predicted"/>
<accession>A0ABV0EIL6</accession>
<evidence type="ECO:0000313" key="1">
    <source>
        <dbReference type="EMBL" id="MEO1767244.1"/>
    </source>
</evidence>